<dbReference type="PANTHER" id="PTHR14024">
    <property type="entry name" value="PERILIPIN"/>
    <property type="match status" value="1"/>
</dbReference>
<name>A0A1X0SGW4_RHIZD</name>
<dbReference type="Pfam" id="PF03036">
    <property type="entry name" value="Perilipin"/>
    <property type="match status" value="1"/>
</dbReference>
<dbReference type="GO" id="GO:0010890">
    <property type="term" value="P:positive regulation of triglyceride storage"/>
    <property type="evidence" value="ECO:0007669"/>
    <property type="project" value="TreeGrafter"/>
</dbReference>
<dbReference type="GO" id="GO:0005811">
    <property type="term" value="C:lipid droplet"/>
    <property type="evidence" value="ECO:0007669"/>
    <property type="project" value="TreeGrafter"/>
</dbReference>
<dbReference type="InterPro" id="IPR004279">
    <property type="entry name" value="Perilipin"/>
</dbReference>
<evidence type="ECO:0000313" key="3">
    <source>
        <dbReference type="EMBL" id="ORE23449.1"/>
    </source>
</evidence>
<reference evidence="3 4" key="1">
    <citation type="journal article" date="2016" name="Proc. Natl. Acad. Sci. U.S.A.">
        <title>Lipid metabolic changes in an early divergent fungus govern the establishment of a mutualistic symbiosis with endobacteria.</title>
        <authorList>
            <person name="Lastovetsky O.A."/>
            <person name="Gaspar M.L."/>
            <person name="Mondo S.J."/>
            <person name="LaButti K.M."/>
            <person name="Sandor L."/>
            <person name="Grigoriev I.V."/>
            <person name="Henry S.A."/>
            <person name="Pawlowska T.E."/>
        </authorList>
    </citation>
    <scope>NUCLEOTIDE SEQUENCE [LARGE SCALE GENOMIC DNA]</scope>
    <source>
        <strain evidence="3 4">ATCC 11559</strain>
    </source>
</reference>
<dbReference type="PANTHER" id="PTHR14024:SF49">
    <property type="entry name" value="LIPID STORAGE DROPLETS SURFACE-BINDING PROTEIN 1"/>
    <property type="match status" value="1"/>
</dbReference>
<dbReference type="GO" id="GO:0005829">
    <property type="term" value="C:cytosol"/>
    <property type="evidence" value="ECO:0007669"/>
    <property type="project" value="TreeGrafter"/>
</dbReference>
<accession>A0A1X0SGW4</accession>
<protein>
    <submittedName>
        <fullName evidence="3">Uncharacterized protein</fullName>
    </submittedName>
</protein>
<dbReference type="GO" id="GO:0019915">
    <property type="term" value="P:lipid storage"/>
    <property type="evidence" value="ECO:0007669"/>
    <property type="project" value="TreeGrafter"/>
</dbReference>
<evidence type="ECO:0000256" key="1">
    <source>
        <dbReference type="ARBA" id="ARBA00006311"/>
    </source>
</evidence>
<evidence type="ECO:0000313" key="4">
    <source>
        <dbReference type="Proteomes" id="UP000242381"/>
    </source>
</evidence>
<dbReference type="Proteomes" id="UP000242381">
    <property type="component" value="Unassembled WGS sequence"/>
</dbReference>
<proteinExistence type="inferred from homology"/>
<evidence type="ECO:0000256" key="2">
    <source>
        <dbReference type="SAM" id="MobiDB-lite"/>
    </source>
</evidence>
<dbReference type="OMA" id="CANHIGN"/>
<organism evidence="3 4">
    <name type="scientific">Rhizopus microsporus</name>
    <dbReference type="NCBI Taxonomy" id="58291"/>
    <lineage>
        <taxon>Eukaryota</taxon>
        <taxon>Fungi</taxon>
        <taxon>Fungi incertae sedis</taxon>
        <taxon>Mucoromycota</taxon>
        <taxon>Mucoromycotina</taxon>
        <taxon>Mucoromycetes</taxon>
        <taxon>Mucorales</taxon>
        <taxon>Mucorineae</taxon>
        <taxon>Rhizopodaceae</taxon>
        <taxon>Rhizopus</taxon>
    </lineage>
</organism>
<dbReference type="AlphaFoldDB" id="A0A1X0SGW4"/>
<feature type="region of interest" description="Disordered" evidence="2">
    <location>
        <begin position="1"/>
        <end position="41"/>
    </location>
</feature>
<sequence>MATVVKEEKDEYYDVDDGGSIGGDSGFSTGEEDKHDGSKATTAVATVQEVTTEQSEQLEDVIDVSRDVRDEQVSVVVQEEMILVDDEEEQKKNFFTRVASIPIIQDSYLGAHSIVRQHAIGQKALDYAETKIQTILVSAQSIDNKPLGTIFSHANDLGNRSLDLLERQFPVINSPTQEIIQPIKGRLDQAISLWKEKGDRASMDRITDQFERLLDYYLPAEQEEKVTIQEHGVQRLVKVINILSSRITQKVVNKVEASKEEERRIRAVIKTWIIEQAKSMIEKRPFLKEKIDIGSEQVQTLYNFTQTELDKVRQELNKQNLSHMERVRSIWTLSRNDIILPLFEKSSSLFYFKRQDQQQSKMAPVA</sequence>
<dbReference type="EMBL" id="KV921258">
    <property type="protein sequence ID" value="ORE23449.1"/>
    <property type="molecule type" value="Genomic_DNA"/>
</dbReference>
<dbReference type="VEuPathDB" id="FungiDB:BCV72DRAFT_204142"/>
<gene>
    <name evidence="3" type="ORF">BCV71DRAFT_207896</name>
</gene>
<comment type="similarity">
    <text evidence="1">Belongs to the perilipin family.</text>
</comment>